<dbReference type="OrthoDB" id="965185at2759"/>
<dbReference type="GO" id="GO:0003676">
    <property type="term" value="F:nucleic acid binding"/>
    <property type="evidence" value="ECO:0007669"/>
    <property type="project" value="InterPro"/>
</dbReference>
<dbReference type="AlphaFoldDB" id="A0A834WW61"/>
<evidence type="ECO:0000313" key="2">
    <source>
        <dbReference type="EMBL" id="KAF7833419.1"/>
    </source>
</evidence>
<evidence type="ECO:0000259" key="1">
    <source>
        <dbReference type="PROSITE" id="PS50879"/>
    </source>
</evidence>
<dbReference type="PANTHER" id="PTHR47723:SF19">
    <property type="entry name" value="POLYNUCLEOTIDYL TRANSFERASE, RIBONUCLEASE H-LIKE SUPERFAMILY PROTEIN"/>
    <property type="match status" value="1"/>
</dbReference>
<reference evidence="2" key="1">
    <citation type="submission" date="2020-09" db="EMBL/GenBank/DDBJ databases">
        <title>Genome-Enabled Discovery of Anthraquinone Biosynthesis in Senna tora.</title>
        <authorList>
            <person name="Kang S.-H."/>
            <person name="Pandey R.P."/>
            <person name="Lee C.-M."/>
            <person name="Sim J.-S."/>
            <person name="Jeong J.-T."/>
            <person name="Choi B.-S."/>
            <person name="Jung M."/>
            <person name="Ginzburg D."/>
            <person name="Zhao K."/>
            <person name="Won S.Y."/>
            <person name="Oh T.-J."/>
            <person name="Yu Y."/>
            <person name="Kim N.-H."/>
            <person name="Lee O.R."/>
            <person name="Lee T.-H."/>
            <person name="Bashyal P."/>
            <person name="Kim T.-S."/>
            <person name="Lee W.-H."/>
            <person name="Kawkins C."/>
            <person name="Kim C.-K."/>
            <person name="Kim J.S."/>
            <person name="Ahn B.O."/>
            <person name="Rhee S.Y."/>
            <person name="Sohng J.K."/>
        </authorList>
    </citation>
    <scope>NUCLEOTIDE SEQUENCE</scope>
    <source>
        <tissue evidence="2">Leaf</tissue>
    </source>
</reference>
<sequence>MRFEEIPEYSRLTCRSKYRCGDDILPEMKTSSSSSRLWRAVVRNWAHVNEGIEWRLGDGKRTKFWLDAWIPNCGKLVDLVTGPVSQLEMHEVVVDYTTPSGGWDWDRFEYRLPDQIRAKIAAVSSSFELLSARPKDLAASSPAACSFLFMVMWDNKLLTNAERVRRGMTDVASCSRCGGVYEDVLHAIRDCPNAKNLWMRLVRSAHWPEFFSSDLPSWLLLNVSKQIGRLQMDWPTTFATTCWSLWKWRNEAIFANKVEPVTDWFFTVVHRTRSYKEDFSSFLNQRTRAPSRIDKIVKWDKPELGWIKINVDGACNSEHAAKAACGGVARNAQGMFVGAFTRNLGSCSVIHAELWGVLSGLEMALHYQYRKVVIEMDSLVACELIKSPLMDSHPCAALLRDIHRRCCDVGEVVFQHVFREGNRAADAMARLAHDSRLQLSFLLSPPGDIISFLDDDNRGVGTLRSCVG</sequence>
<dbReference type="PANTHER" id="PTHR47723">
    <property type="entry name" value="OS05G0353850 PROTEIN"/>
    <property type="match status" value="1"/>
</dbReference>
<name>A0A834WW61_9FABA</name>
<dbReference type="Proteomes" id="UP000634136">
    <property type="component" value="Unassembled WGS sequence"/>
</dbReference>
<dbReference type="InterPro" id="IPR002156">
    <property type="entry name" value="RNaseH_domain"/>
</dbReference>
<accession>A0A834WW61</accession>
<organism evidence="2 3">
    <name type="scientific">Senna tora</name>
    <dbReference type="NCBI Taxonomy" id="362788"/>
    <lineage>
        <taxon>Eukaryota</taxon>
        <taxon>Viridiplantae</taxon>
        <taxon>Streptophyta</taxon>
        <taxon>Embryophyta</taxon>
        <taxon>Tracheophyta</taxon>
        <taxon>Spermatophyta</taxon>
        <taxon>Magnoliopsida</taxon>
        <taxon>eudicotyledons</taxon>
        <taxon>Gunneridae</taxon>
        <taxon>Pentapetalae</taxon>
        <taxon>rosids</taxon>
        <taxon>fabids</taxon>
        <taxon>Fabales</taxon>
        <taxon>Fabaceae</taxon>
        <taxon>Caesalpinioideae</taxon>
        <taxon>Cassia clade</taxon>
        <taxon>Senna</taxon>
    </lineage>
</organism>
<comment type="caution">
    <text evidence="2">The sequence shown here is derived from an EMBL/GenBank/DDBJ whole genome shotgun (WGS) entry which is preliminary data.</text>
</comment>
<dbReference type="EMBL" id="JAAIUW010000005">
    <property type="protein sequence ID" value="KAF7833419.1"/>
    <property type="molecule type" value="Genomic_DNA"/>
</dbReference>
<dbReference type="SUPFAM" id="SSF53098">
    <property type="entry name" value="Ribonuclease H-like"/>
    <property type="match status" value="1"/>
</dbReference>
<gene>
    <name evidence="2" type="ORF">G2W53_015752</name>
</gene>
<dbReference type="InterPro" id="IPR036397">
    <property type="entry name" value="RNaseH_sf"/>
</dbReference>
<protein>
    <submittedName>
        <fullName evidence="2">Ribonuclease H</fullName>
    </submittedName>
</protein>
<dbReference type="PROSITE" id="PS50879">
    <property type="entry name" value="RNASE_H_1"/>
    <property type="match status" value="1"/>
</dbReference>
<dbReference type="Pfam" id="PF13456">
    <property type="entry name" value="RVT_3"/>
    <property type="match status" value="1"/>
</dbReference>
<dbReference type="InterPro" id="IPR026960">
    <property type="entry name" value="RVT-Znf"/>
</dbReference>
<proteinExistence type="predicted"/>
<dbReference type="GO" id="GO:0004523">
    <property type="term" value="F:RNA-DNA hybrid ribonuclease activity"/>
    <property type="evidence" value="ECO:0007669"/>
    <property type="project" value="InterPro"/>
</dbReference>
<keyword evidence="3" id="KW-1185">Reference proteome</keyword>
<dbReference type="Gene3D" id="3.30.420.10">
    <property type="entry name" value="Ribonuclease H-like superfamily/Ribonuclease H"/>
    <property type="match status" value="1"/>
</dbReference>
<dbReference type="InterPro" id="IPR044730">
    <property type="entry name" value="RNase_H-like_dom_plant"/>
</dbReference>
<dbReference type="CDD" id="cd06222">
    <property type="entry name" value="RNase_H_like"/>
    <property type="match status" value="1"/>
</dbReference>
<feature type="domain" description="RNase H type-1" evidence="1">
    <location>
        <begin position="303"/>
        <end position="434"/>
    </location>
</feature>
<dbReference type="InterPro" id="IPR053151">
    <property type="entry name" value="RNase_H-like"/>
</dbReference>
<dbReference type="InterPro" id="IPR012337">
    <property type="entry name" value="RNaseH-like_sf"/>
</dbReference>
<evidence type="ECO:0000313" key="3">
    <source>
        <dbReference type="Proteomes" id="UP000634136"/>
    </source>
</evidence>
<dbReference type="Pfam" id="PF13966">
    <property type="entry name" value="zf-RVT"/>
    <property type="match status" value="1"/>
</dbReference>